<evidence type="ECO:0000313" key="12">
    <source>
        <dbReference type="EMBL" id="KAK8504677.1"/>
    </source>
</evidence>
<comment type="caution">
    <text evidence="12">The sequence shown here is derived from an EMBL/GenBank/DDBJ whole genome shotgun (WGS) entry which is preliminary data.</text>
</comment>
<keyword evidence="7 11" id="KW-1133">Transmembrane helix</keyword>
<dbReference type="PANTHER" id="PTHR27004:SF439">
    <property type="entry name" value="LEUCINE-RICH REPEAT-CONTAINING N-TERMINAL PLANT-TYPE DOMAIN-CONTAINING PROTEIN"/>
    <property type="match status" value="1"/>
</dbReference>
<evidence type="ECO:0000256" key="4">
    <source>
        <dbReference type="ARBA" id="ARBA00022614"/>
    </source>
</evidence>
<evidence type="ECO:0000256" key="7">
    <source>
        <dbReference type="ARBA" id="ARBA00022989"/>
    </source>
</evidence>
<evidence type="ECO:0000313" key="13">
    <source>
        <dbReference type="Proteomes" id="UP001472677"/>
    </source>
</evidence>
<dbReference type="Pfam" id="PF00560">
    <property type="entry name" value="LRR_1"/>
    <property type="match status" value="2"/>
</dbReference>
<keyword evidence="8 11" id="KW-0472">Membrane</keyword>
<name>A0ABR2BC24_9ROSI</name>
<dbReference type="PRINTS" id="PR00019">
    <property type="entry name" value="LEURICHRPT"/>
</dbReference>
<evidence type="ECO:0000256" key="2">
    <source>
        <dbReference type="ARBA" id="ARBA00009592"/>
    </source>
</evidence>
<proteinExistence type="inferred from homology"/>
<keyword evidence="6" id="KW-0677">Repeat</keyword>
<evidence type="ECO:0000256" key="1">
    <source>
        <dbReference type="ARBA" id="ARBA00004251"/>
    </source>
</evidence>
<dbReference type="PANTHER" id="PTHR27004">
    <property type="entry name" value="RECEPTOR-LIKE PROTEIN 12 ISOFORM X1"/>
    <property type="match status" value="1"/>
</dbReference>
<evidence type="ECO:0000256" key="9">
    <source>
        <dbReference type="ARBA" id="ARBA00023170"/>
    </source>
</evidence>
<keyword evidence="3" id="KW-1003">Cell membrane</keyword>
<protein>
    <recommendedName>
        <fullName evidence="14">Receptor-like protein 12</fullName>
    </recommendedName>
</protein>
<dbReference type="EMBL" id="JBBPBM010000137">
    <property type="protein sequence ID" value="KAK8504677.1"/>
    <property type="molecule type" value="Genomic_DNA"/>
</dbReference>
<dbReference type="SUPFAM" id="SSF52058">
    <property type="entry name" value="L domain-like"/>
    <property type="match status" value="1"/>
</dbReference>
<reference evidence="12 13" key="1">
    <citation type="journal article" date="2024" name="G3 (Bethesda)">
        <title>Genome assembly of Hibiscus sabdariffa L. provides insights into metabolisms of medicinal natural products.</title>
        <authorList>
            <person name="Kim T."/>
        </authorList>
    </citation>
    <scope>NUCLEOTIDE SEQUENCE [LARGE SCALE GENOMIC DNA]</scope>
    <source>
        <strain evidence="12">TK-2024</strain>
        <tissue evidence="12">Old leaves</tissue>
    </source>
</reference>
<dbReference type="Proteomes" id="UP001472677">
    <property type="component" value="Unassembled WGS sequence"/>
</dbReference>
<keyword evidence="10" id="KW-0325">Glycoprotein</keyword>
<sequence>MPTFWKNFNDFSDNHLEEIVPSEISNLTSLKYFDIAGNNFSEGYGKKVEDELAKGEYPMQGNLSELESLDLSSNKFQGRIPMELNNLGFLEVLNLSQNNLVGLIPRGKQFNTFTSDSYIGNLGLCGSPLSKSCNDDEETPIKFERDDGDVLNWKFSILMGYGSGLVLGLSMGYIVFTTRKPWWFIKIFERVQHRFAKWYRSKLFR</sequence>
<gene>
    <name evidence="12" type="ORF">V6N12_046926</name>
</gene>
<evidence type="ECO:0000256" key="11">
    <source>
        <dbReference type="SAM" id="Phobius"/>
    </source>
</evidence>
<comment type="similarity">
    <text evidence="2">Belongs to the RLP family.</text>
</comment>
<keyword evidence="13" id="KW-1185">Reference proteome</keyword>
<dbReference type="InterPro" id="IPR032675">
    <property type="entry name" value="LRR_dom_sf"/>
</dbReference>
<evidence type="ECO:0000256" key="6">
    <source>
        <dbReference type="ARBA" id="ARBA00022737"/>
    </source>
</evidence>
<evidence type="ECO:0000256" key="8">
    <source>
        <dbReference type="ARBA" id="ARBA00023136"/>
    </source>
</evidence>
<dbReference type="InterPro" id="IPR001611">
    <property type="entry name" value="Leu-rich_rpt"/>
</dbReference>
<accession>A0ABR2BC24</accession>
<evidence type="ECO:0000256" key="3">
    <source>
        <dbReference type="ARBA" id="ARBA00022475"/>
    </source>
</evidence>
<evidence type="ECO:0000256" key="10">
    <source>
        <dbReference type="ARBA" id="ARBA00023180"/>
    </source>
</evidence>
<keyword evidence="5 11" id="KW-0812">Transmembrane</keyword>
<feature type="transmembrane region" description="Helical" evidence="11">
    <location>
        <begin position="155"/>
        <end position="176"/>
    </location>
</feature>
<comment type="subcellular location">
    <subcellularLocation>
        <location evidence="1">Cell membrane</location>
        <topology evidence="1">Single-pass type I membrane protein</topology>
    </subcellularLocation>
</comment>
<organism evidence="12 13">
    <name type="scientific">Hibiscus sabdariffa</name>
    <name type="common">roselle</name>
    <dbReference type="NCBI Taxonomy" id="183260"/>
    <lineage>
        <taxon>Eukaryota</taxon>
        <taxon>Viridiplantae</taxon>
        <taxon>Streptophyta</taxon>
        <taxon>Embryophyta</taxon>
        <taxon>Tracheophyta</taxon>
        <taxon>Spermatophyta</taxon>
        <taxon>Magnoliopsida</taxon>
        <taxon>eudicotyledons</taxon>
        <taxon>Gunneridae</taxon>
        <taxon>Pentapetalae</taxon>
        <taxon>rosids</taxon>
        <taxon>malvids</taxon>
        <taxon>Malvales</taxon>
        <taxon>Malvaceae</taxon>
        <taxon>Malvoideae</taxon>
        <taxon>Hibiscus</taxon>
    </lineage>
</organism>
<evidence type="ECO:0008006" key="14">
    <source>
        <dbReference type="Google" id="ProtNLM"/>
    </source>
</evidence>
<evidence type="ECO:0000256" key="5">
    <source>
        <dbReference type="ARBA" id="ARBA00022692"/>
    </source>
</evidence>
<keyword evidence="9" id="KW-0675">Receptor</keyword>
<keyword evidence="4" id="KW-0433">Leucine-rich repeat</keyword>
<dbReference type="Gene3D" id="3.80.10.10">
    <property type="entry name" value="Ribonuclease Inhibitor"/>
    <property type="match status" value="1"/>
</dbReference>